<protein>
    <recommendedName>
        <fullName evidence="4">Glucose-6-phosphate isomerase</fullName>
        <ecNumber evidence="4">5.3.1.9</ecNumber>
    </recommendedName>
</protein>
<dbReference type="Gene3D" id="3.40.50.10490">
    <property type="entry name" value="Glucose-6-phosphate isomerase like protein, domain 1"/>
    <property type="match status" value="2"/>
</dbReference>
<dbReference type="Proteomes" id="UP001189429">
    <property type="component" value="Unassembled WGS sequence"/>
</dbReference>
<keyword evidence="6" id="KW-1185">Reference proteome</keyword>
<evidence type="ECO:0000256" key="3">
    <source>
        <dbReference type="ARBA" id="ARBA00023235"/>
    </source>
</evidence>
<dbReference type="EMBL" id="CAUYUJ010018041">
    <property type="protein sequence ID" value="CAK0880108.1"/>
    <property type="molecule type" value="Genomic_DNA"/>
</dbReference>
<keyword evidence="3 4" id="KW-0413">Isomerase</keyword>
<dbReference type="PRINTS" id="PR00662">
    <property type="entry name" value="G6PISOMERASE"/>
</dbReference>
<comment type="similarity">
    <text evidence="4">Belongs to the GPI family.</text>
</comment>
<evidence type="ECO:0000256" key="2">
    <source>
        <dbReference type="ARBA" id="ARBA00023152"/>
    </source>
</evidence>
<accession>A0ABN9W589</accession>
<organism evidence="5 6">
    <name type="scientific">Prorocentrum cordatum</name>
    <dbReference type="NCBI Taxonomy" id="2364126"/>
    <lineage>
        <taxon>Eukaryota</taxon>
        <taxon>Sar</taxon>
        <taxon>Alveolata</taxon>
        <taxon>Dinophyceae</taxon>
        <taxon>Prorocentrales</taxon>
        <taxon>Prorocentraceae</taxon>
        <taxon>Prorocentrum</taxon>
    </lineage>
</organism>
<comment type="caution">
    <text evidence="5">The sequence shown here is derived from an EMBL/GenBank/DDBJ whole genome shotgun (WGS) entry which is preliminary data.</text>
</comment>
<evidence type="ECO:0000313" key="6">
    <source>
        <dbReference type="Proteomes" id="UP001189429"/>
    </source>
</evidence>
<reference evidence="5" key="1">
    <citation type="submission" date="2023-10" db="EMBL/GenBank/DDBJ databases">
        <authorList>
            <person name="Chen Y."/>
            <person name="Shah S."/>
            <person name="Dougan E. K."/>
            <person name="Thang M."/>
            <person name="Chan C."/>
        </authorList>
    </citation>
    <scope>NUCLEOTIDE SEQUENCE [LARGE SCALE GENOMIC DNA]</scope>
</reference>
<comment type="catalytic activity">
    <reaction evidence="4">
        <text>alpha-D-glucose 6-phosphate = beta-D-fructose 6-phosphate</text>
        <dbReference type="Rhea" id="RHEA:11816"/>
        <dbReference type="ChEBI" id="CHEBI:57634"/>
        <dbReference type="ChEBI" id="CHEBI:58225"/>
        <dbReference type="EC" id="5.3.1.9"/>
    </reaction>
</comment>
<gene>
    <name evidence="5" type="ORF">PCOR1329_LOCUS63349</name>
</gene>
<dbReference type="Pfam" id="PF00342">
    <property type="entry name" value="PGI"/>
    <property type="match status" value="1"/>
</dbReference>
<sequence>MRDPLPWCMCVRMCASTAFKREFVWDAGKPRSISEYVIRAFWVTHSGSRSIFLSSQTVAAHFAHRDWLGLAREIMAAMPPVWSELFTQATKMKGTHLKTLMQDQARNDSMFVKAVGGMVLDYCREKVDQETMGKLFALAEKTGVEEKKKKMFSGVKINETEGRPALHVALRAPREAKIEVDGANVVTDVWKVLDGIKDFSEKVRSGEWKGFTGKPLTDVLCIGIGGSYLGVEFVFEALKTDPEAAAAATGRRLRFLANVDPIDVKRALDGLSAETTLVLVVSKTFTTAETMLNAKTVKAWLIKELGDPACVAKHVAACSTALDKTAAFGIDSNNVFGFWDWVGGRFSCWSAVGALPLSLQYGFPVMEKFLKGAHEMDNHFFSAPAAENLPLIMGLLSVWNCSVLGYEGLAVLPYCQALVRFVPRTSSSWTWRATASA</sequence>
<evidence type="ECO:0000313" key="5">
    <source>
        <dbReference type="EMBL" id="CAK0880108.1"/>
    </source>
</evidence>
<keyword evidence="2 4" id="KW-0324">Glycolysis</keyword>
<comment type="pathway">
    <text evidence="4">Carbohydrate degradation; glycolysis; D-glyceraldehyde 3-phosphate and glycerone phosphate from D-glucose: step 2/4.</text>
</comment>
<dbReference type="InterPro" id="IPR035476">
    <property type="entry name" value="SIS_PGI_1"/>
</dbReference>
<dbReference type="PROSITE" id="PS51463">
    <property type="entry name" value="P_GLUCOSE_ISOMERASE_3"/>
    <property type="match status" value="1"/>
</dbReference>
<dbReference type="CDD" id="cd05015">
    <property type="entry name" value="SIS_PGI_1"/>
    <property type="match status" value="1"/>
</dbReference>
<evidence type="ECO:0000256" key="4">
    <source>
        <dbReference type="RuleBase" id="RU000612"/>
    </source>
</evidence>
<keyword evidence="1 4" id="KW-0312">Gluconeogenesis</keyword>
<dbReference type="InterPro" id="IPR001672">
    <property type="entry name" value="G6P_Isomerase"/>
</dbReference>
<proteinExistence type="inferred from homology"/>
<dbReference type="PANTHER" id="PTHR11469:SF1">
    <property type="entry name" value="GLUCOSE-6-PHOSPHATE ISOMERASE"/>
    <property type="match status" value="1"/>
</dbReference>
<dbReference type="EC" id="5.3.1.9" evidence="4"/>
<evidence type="ECO:0000256" key="1">
    <source>
        <dbReference type="ARBA" id="ARBA00022432"/>
    </source>
</evidence>
<dbReference type="InterPro" id="IPR046348">
    <property type="entry name" value="SIS_dom_sf"/>
</dbReference>
<name>A0ABN9W589_9DINO</name>
<dbReference type="PANTHER" id="PTHR11469">
    <property type="entry name" value="GLUCOSE-6-PHOSPHATE ISOMERASE"/>
    <property type="match status" value="1"/>
</dbReference>
<dbReference type="SUPFAM" id="SSF53697">
    <property type="entry name" value="SIS domain"/>
    <property type="match status" value="1"/>
</dbReference>